<sequence>MSTEKQTPWYVETFLAIGGWIAGLLAAIAIFAMAAGLVASVGKFAPEIGAFISVMIGAGFVFFGVSMMQPDRGDFRRHFAIASTAAGLTAATAGVWFLLFSLFGGANDAAAMTVGVAGLITSALLTAAGFFIARIMRDGIFTFLITLAVYGVATAALIILRDDTGFGWRTDIYLAAPVALLGCWLFINAPQDNLSRPAGAAMLIAPMLHYAIARNAQFIFGAGADPQIWLIGEALFAAAALYCLWILRRRYAALPLLASGALVLAAIWFLPSAGAVAIIMLLSAIAANHRGFAVVSIAAVIWFISRFYYDLSMTLLEKSALMAAMGAATLFGALIFNRFQSGVGAAKSTPQRHRLLAAFGFAALLVVALTLVNRSVWRLETQFRDATEIYLPLGPRDPRSILQGDYMVLNFRNDIYPPFDAIEALPRGGEIFLKLDENNVAAFSRIPAAGDAPGPDEIRIDYVKTNSRRIRYVPQSFFFQEGEAELFQPARFAIVKVTDDGNARLTALADENRQRIGPGD</sequence>
<reference evidence="3" key="1">
    <citation type="submission" date="2023-02" db="EMBL/GenBank/DDBJ databases">
        <title>Genome sequence of Hyphococcus flavus.</title>
        <authorList>
            <person name="Rong J.-C."/>
            <person name="Zhao Q."/>
            <person name="Yi M."/>
            <person name="Wu J.-Y."/>
        </authorList>
    </citation>
    <scope>NUCLEOTIDE SEQUENCE</scope>
    <source>
        <strain evidence="3">MCCC 1K03223</strain>
    </source>
</reference>
<gene>
    <name evidence="3" type="ORF">PUV54_05985</name>
</gene>
<feature type="transmembrane region" description="Helical" evidence="1">
    <location>
        <begin position="48"/>
        <end position="67"/>
    </location>
</feature>
<evidence type="ECO:0000256" key="1">
    <source>
        <dbReference type="SAM" id="Phobius"/>
    </source>
</evidence>
<feature type="transmembrane region" description="Helical" evidence="1">
    <location>
        <begin position="254"/>
        <end position="285"/>
    </location>
</feature>
<protein>
    <submittedName>
        <fullName evidence="3">GDYXXLXY domain-containing protein</fullName>
    </submittedName>
</protein>
<feature type="transmembrane region" description="Helical" evidence="1">
    <location>
        <begin position="355"/>
        <end position="372"/>
    </location>
</feature>
<feature type="transmembrane region" description="Helical" evidence="1">
    <location>
        <begin position="201"/>
        <end position="222"/>
    </location>
</feature>
<dbReference type="Pfam" id="PF14351">
    <property type="entry name" value="DUF4401"/>
    <property type="match status" value="1"/>
</dbReference>
<feature type="transmembrane region" description="Helical" evidence="1">
    <location>
        <begin position="321"/>
        <end position="339"/>
    </location>
</feature>
<dbReference type="Pfam" id="PF14345">
    <property type="entry name" value="GDYXXLXY"/>
    <property type="match status" value="1"/>
</dbReference>
<feature type="transmembrane region" description="Helical" evidence="1">
    <location>
        <begin position="109"/>
        <end position="133"/>
    </location>
</feature>
<keyword evidence="1" id="KW-1133">Transmembrane helix</keyword>
<evidence type="ECO:0000259" key="2">
    <source>
        <dbReference type="Pfam" id="PF14351"/>
    </source>
</evidence>
<feature type="transmembrane region" description="Helical" evidence="1">
    <location>
        <begin position="291"/>
        <end position="309"/>
    </location>
</feature>
<dbReference type="Proteomes" id="UP001214043">
    <property type="component" value="Chromosome"/>
</dbReference>
<proteinExistence type="predicted"/>
<dbReference type="RefSeq" id="WP_274494686.1">
    <property type="nucleotide sequence ID" value="NZ_CP118166.1"/>
</dbReference>
<feature type="transmembrane region" description="Helical" evidence="1">
    <location>
        <begin position="172"/>
        <end position="189"/>
    </location>
</feature>
<keyword evidence="4" id="KW-1185">Reference proteome</keyword>
<feature type="transmembrane region" description="Helical" evidence="1">
    <location>
        <begin position="79"/>
        <end position="103"/>
    </location>
</feature>
<name>A0AAE9ZLB8_9PROT</name>
<keyword evidence="1" id="KW-0472">Membrane</keyword>
<dbReference type="AlphaFoldDB" id="A0AAE9ZLB8"/>
<organism evidence="3 4">
    <name type="scientific">Hyphococcus flavus</name>
    <dbReference type="NCBI Taxonomy" id="1866326"/>
    <lineage>
        <taxon>Bacteria</taxon>
        <taxon>Pseudomonadati</taxon>
        <taxon>Pseudomonadota</taxon>
        <taxon>Alphaproteobacteria</taxon>
        <taxon>Parvularculales</taxon>
        <taxon>Parvularculaceae</taxon>
        <taxon>Hyphococcus</taxon>
    </lineage>
</organism>
<keyword evidence="1" id="KW-0812">Transmembrane</keyword>
<dbReference type="EMBL" id="CP118166">
    <property type="protein sequence ID" value="WDI32745.1"/>
    <property type="molecule type" value="Genomic_DNA"/>
</dbReference>
<dbReference type="InterPro" id="IPR025833">
    <property type="entry name" value="GDYXXLXY"/>
</dbReference>
<accession>A0AAE9ZLB8</accession>
<feature type="transmembrane region" description="Helical" evidence="1">
    <location>
        <begin position="228"/>
        <end position="247"/>
    </location>
</feature>
<evidence type="ECO:0000313" key="4">
    <source>
        <dbReference type="Proteomes" id="UP001214043"/>
    </source>
</evidence>
<feature type="domain" description="DUF4401" evidence="2">
    <location>
        <begin position="8"/>
        <end position="338"/>
    </location>
</feature>
<feature type="transmembrane region" description="Helical" evidence="1">
    <location>
        <begin position="20"/>
        <end position="42"/>
    </location>
</feature>
<dbReference type="KEGG" id="hfl:PUV54_05985"/>
<evidence type="ECO:0000313" key="3">
    <source>
        <dbReference type="EMBL" id="WDI32745.1"/>
    </source>
</evidence>
<dbReference type="InterPro" id="IPR025513">
    <property type="entry name" value="DUF4401"/>
</dbReference>
<feature type="transmembrane region" description="Helical" evidence="1">
    <location>
        <begin position="140"/>
        <end position="160"/>
    </location>
</feature>